<feature type="domain" description="Reverse transcriptase/retrotransposon-derived protein RNase H-like" evidence="2">
    <location>
        <begin position="139"/>
        <end position="228"/>
    </location>
</feature>
<dbReference type="SUPFAM" id="SSF56672">
    <property type="entry name" value="DNA/RNA polymerases"/>
    <property type="match status" value="1"/>
</dbReference>
<accession>A0A371GEQ5</accession>
<evidence type="ECO:0000313" key="3">
    <source>
        <dbReference type="EMBL" id="RDX89062.1"/>
    </source>
</evidence>
<dbReference type="InterPro" id="IPR041577">
    <property type="entry name" value="RT_RNaseH_2"/>
</dbReference>
<proteinExistence type="predicted"/>
<dbReference type="AlphaFoldDB" id="A0A371GEQ5"/>
<dbReference type="CDD" id="cd01647">
    <property type="entry name" value="RT_LTR"/>
    <property type="match status" value="1"/>
</dbReference>
<feature type="non-terminal residue" evidence="3">
    <location>
        <position position="1"/>
    </location>
</feature>
<reference evidence="3" key="1">
    <citation type="submission" date="2018-05" db="EMBL/GenBank/DDBJ databases">
        <title>Draft genome of Mucuna pruriens seed.</title>
        <authorList>
            <person name="Nnadi N.E."/>
            <person name="Vos R."/>
            <person name="Hasami M.H."/>
            <person name="Devisetty U.K."/>
            <person name="Aguiy J.C."/>
        </authorList>
    </citation>
    <scope>NUCLEOTIDE SEQUENCE [LARGE SCALE GENOMIC DNA]</scope>
    <source>
        <strain evidence="3">JCA_2017</strain>
    </source>
</reference>
<evidence type="ECO:0000259" key="2">
    <source>
        <dbReference type="Pfam" id="PF17919"/>
    </source>
</evidence>
<dbReference type="PANTHER" id="PTHR35046">
    <property type="entry name" value="ZINC KNUCKLE (CCHC-TYPE) FAMILY PROTEIN"/>
    <property type="match status" value="1"/>
</dbReference>
<gene>
    <name evidence="3" type="primary">pol</name>
    <name evidence="3" type="ORF">CR513_29262</name>
</gene>
<dbReference type="FunFam" id="3.30.70.270:FF:000020">
    <property type="entry name" value="Transposon Tf2-6 polyprotein-like Protein"/>
    <property type="match status" value="1"/>
</dbReference>
<keyword evidence="4" id="KW-1185">Reference proteome</keyword>
<dbReference type="EMBL" id="QJKJ01005773">
    <property type="protein sequence ID" value="RDX89062.1"/>
    <property type="molecule type" value="Genomic_DNA"/>
</dbReference>
<dbReference type="Proteomes" id="UP000257109">
    <property type="component" value="Unassembled WGS sequence"/>
</dbReference>
<evidence type="ECO:0000259" key="1">
    <source>
        <dbReference type="Pfam" id="PF00078"/>
    </source>
</evidence>
<comment type="caution">
    <text evidence="3">The sequence shown here is derived from an EMBL/GenBank/DDBJ whole genome shotgun (WGS) entry which is preliminary data.</text>
</comment>
<dbReference type="Gene3D" id="3.30.70.270">
    <property type="match status" value="2"/>
</dbReference>
<dbReference type="InterPro" id="IPR043128">
    <property type="entry name" value="Rev_trsase/Diguanyl_cyclase"/>
</dbReference>
<dbReference type="InterPro" id="IPR000477">
    <property type="entry name" value="RT_dom"/>
</dbReference>
<dbReference type="Pfam" id="PF17919">
    <property type="entry name" value="RT_RNaseH_2"/>
    <property type="match status" value="1"/>
</dbReference>
<sequence>MACHAIRMTNTPSTFMRLINHVLRSLIGKCVIVYFDDILIYSTCLNYHLLHFKSMLEVTRKETFYANLDKCTFCTHEVVFLGYVVCSHGVKVKSIQEWPTPKTVREVMCFHGLSSFYKRFIRDFSTLAAPLNEIIKKLEESQERSFQALKDNLTYAPILALPNFAKSFELECDTSNVGIGFFCYKKGTPLHTLVKSLKVSTLIFPPMIKSSMLLWGALHVWQHYLLNKDNCVRMILILVKHMPCVYIRPMVAIFSMMTFYLKKGDCVCLEALLETCLERGTLGNLRLYEILFEHFFWLYMRKGIYHVCERCLVCKMTKSKVLPHGLCTPSPYSTTPWVDISMNFI</sequence>
<dbReference type="PANTHER" id="PTHR35046:SF9">
    <property type="entry name" value="RNA-DIRECTED DNA POLYMERASE"/>
    <property type="match status" value="1"/>
</dbReference>
<protein>
    <submittedName>
        <fullName evidence="3">Retrovirus-related Pol polyprotein from transposon 17.6</fullName>
    </submittedName>
</protein>
<dbReference type="Pfam" id="PF00078">
    <property type="entry name" value="RVT_1"/>
    <property type="match status" value="1"/>
</dbReference>
<evidence type="ECO:0000313" key="4">
    <source>
        <dbReference type="Proteomes" id="UP000257109"/>
    </source>
</evidence>
<name>A0A371GEQ5_MUCPR</name>
<dbReference type="InterPro" id="IPR043502">
    <property type="entry name" value="DNA/RNA_pol_sf"/>
</dbReference>
<feature type="domain" description="Reverse transcriptase" evidence="1">
    <location>
        <begin position="8"/>
        <end position="84"/>
    </location>
</feature>
<organism evidence="3 4">
    <name type="scientific">Mucuna pruriens</name>
    <name type="common">Velvet bean</name>
    <name type="synonym">Dolichos pruriens</name>
    <dbReference type="NCBI Taxonomy" id="157652"/>
    <lineage>
        <taxon>Eukaryota</taxon>
        <taxon>Viridiplantae</taxon>
        <taxon>Streptophyta</taxon>
        <taxon>Embryophyta</taxon>
        <taxon>Tracheophyta</taxon>
        <taxon>Spermatophyta</taxon>
        <taxon>Magnoliopsida</taxon>
        <taxon>eudicotyledons</taxon>
        <taxon>Gunneridae</taxon>
        <taxon>Pentapetalae</taxon>
        <taxon>rosids</taxon>
        <taxon>fabids</taxon>
        <taxon>Fabales</taxon>
        <taxon>Fabaceae</taxon>
        <taxon>Papilionoideae</taxon>
        <taxon>50 kb inversion clade</taxon>
        <taxon>NPAAA clade</taxon>
        <taxon>indigoferoid/millettioid clade</taxon>
        <taxon>Phaseoleae</taxon>
        <taxon>Mucuna</taxon>
    </lineage>
</organism>
<dbReference type="OrthoDB" id="415724at2759"/>